<evidence type="ECO:0000313" key="3">
    <source>
        <dbReference type="Proteomes" id="UP000094329"/>
    </source>
</evidence>
<evidence type="ECO:0000313" key="2">
    <source>
        <dbReference type="EMBL" id="ODN41257.1"/>
    </source>
</evidence>
<feature type="region of interest" description="Disordered" evidence="1">
    <location>
        <begin position="179"/>
        <end position="224"/>
    </location>
</feature>
<reference evidence="2 3" key="1">
    <citation type="submission" date="2016-08" db="EMBL/GenBank/DDBJ databases">
        <title>Draft genome sequence of Candidatus Piscirickettsia litoralis, from seawater.</title>
        <authorList>
            <person name="Wan X."/>
            <person name="Lee A.J."/>
            <person name="Hou S."/>
            <person name="Donachie S.P."/>
        </authorList>
    </citation>
    <scope>NUCLEOTIDE SEQUENCE [LARGE SCALE GENOMIC DNA]</scope>
    <source>
        <strain evidence="2 3">Y2</strain>
    </source>
</reference>
<dbReference type="RefSeq" id="WP_069314246.1">
    <property type="nucleotide sequence ID" value="NZ_MDTU01000004.1"/>
</dbReference>
<accession>A0ABX2ZZ17</accession>
<protein>
    <submittedName>
        <fullName evidence="2">Uncharacterized protein</fullName>
    </submittedName>
</protein>
<organism evidence="2 3">
    <name type="scientific">Piscirickettsia litoralis</name>
    <dbReference type="NCBI Taxonomy" id="1891921"/>
    <lineage>
        <taxon>Bacteria</taxon>
        <taxon>Pseudomonadati</taxon>
        <taxon>Pseudomonadota</taxon>
        <taxon>Gammaproteobacteria</taxon>
        <taxon>Thiotrichales</taxon>
        <taxon>Piscirickettsiaceae</taxon>
        <taxon>Piscirickettsia</taxon>
    </lineage>
</organism>
<sequence length="243" mass="27948">MKIKNKVEKLAQWKETSLSLFNEIIANLYPKDDDMQSAKAYWQRYKLYRYADVILKAIVKKMPIWERTKSQYLPKAVNFLKSQDWRIYVPRQQRLVDTSQISTKTAKVTNPLSQSYYHEQQEIYGLSSNTSSEYEEDQIADVSNSIFSAQSSSSHSSSNSETSYENINSETTIISNQVMGTQPPSTEIKGEQGKHHQNFCAKDDISPETIKSEKNRLENSTTLEPYTPNGLTHILKRELSVLC</sequence>
<evidence type="ECO:0000256" key="1">
    <source>
        <dbReference type="SAM" id="MobiDB-lite"/>
    </source>
</evidence>
<proteinExistence type="predicted"/>
<dbReference type="EMBL" id="MDTU01000004">
    <property type="protein sequence ID" value="ODN41257.1"/>
    <property type="molecule type" value="Genomic_DNA"/>
</dbReference>
<name>A0ABX2ZZ17_9GAMM</name>
<dbReference type="Proteomes" id="UP000094329">
    <property type="component" value="Unassembled WGS sequence"/>
</dbReference>
<keyword evidence="3" id="KW-1185">Reference proteome</keyword>
<comment type="caution">
    <text evidence="2">The sequence shown here is derived from an EMBL/GenBank/DDBJ whole genome shotgun (WGS) entry which is preliminary data.</text>
</comment>
<feature type="compositionally biased region" description="Basic and acidic residues" evidence="1">
    <location>
        <begin position="201"/>
        <end position="217"/>
    </location>
</feature>
<gene>
    <name evidence="2" type="ORF">BGC07_16935</name>
</gene>